<dbReference type="SUPFAM" id="SSF81296">
    <property type="entry name" value="E set domains"/>
    <property type="match status" value="1"/>
</dbReference>
<proteinExistence type="predicted"/>
<evidence type="ECO:0000256" key="4">
    <source>
        <dbReference type="SAM" id="MobiDB-lite"/>
    </source>
</evidence>
<sequence>MSLQQFADAFLPNSPSTSPSQILNMSSGTPSFMLFGQNPPPPMSSLPAPRIHRLIPASGPTFGGIEVTVLGANFHPTMQLNCTFGGTPSTSTQRWSDNTLVLPVWFDGLHKEEDGSLPCLFTYTDETDKALMELALQVVGLKMTGKIEDARNVAMRIVGNSDGGDANSGMGTSNAMQLANEAGPTPDFRHLLLSRAGSDGDFERVLTDFLSILDVPLDSATLSVSSSISHSTANGHTLLHLSTMANFPALVKFLIAHGIDLDARDKNGCTALFLAAVGRSPECARVLVQAGAALDVVDALGKTPVEIAPSGFFDFTTSVGDVVDCDTQEEEEAAWADVDSEDELEARHTPRRHVDRRAGLRRRRSAHLPSQDDQKRQDDTVARPSESKKALEAGMPDEKQVASFMEMLSRTLMQWQHPQGMIANMQNLPLPHLPNLPGAWNALPQMPAVFPVLVPIPALSALWGDKRAEGRGQHGEAKGASGQPWLAIPTSQDWRAFLEKWTTQDTLSARQAEDMSDAPPAYTPRSADVAEPTASSSKEKEVLAACSAVASRIVVDRHVPRAVGYPTAPLPEEEMQAYAYRPHKSSRKQKKRIGQSKLEAMRPLSDHDAKNLDKDFTKWLNCWRNTLTTIAPFAFDLANHPDDRLATHCMYIEVERNPSALTLEQSFKMLGGTILTRDEVIERFHELDATEEQIEDWKNDNRGDHTVHIIIRFYDLMRFLWFSLIDLSEYKEDKKTSAMLAADSMLVTASRTSYLAKTAS</sequence>
<comment type="caution">
    <text evidence="6">The sequence shown here is derived from an EMBL/GenBank/DDBJ whole genome shotgun (WGS) entry which is preliminary data.</text>
</comment>
<accession>A0A8H7TZP0</accession>
<evidence type="ECO:0000259" key="5">
    <source>
        <dbReference type="Pfam" id="PF01833"/>
    </source>
</evidence>
<keyword evidence="2 3" id="KW-0040">ANK repeat</keyword>
<feature type="repeat" description="ANK" evidence="3">
    <location>
        <begin position="267"/>
        <end position="299"/>
    </location>
</feature>
<dbReference type="SMART" id="SM00248">
    <property type="entry name" value="ANK"/>
    <property type="match status" value="2"/>
</dbReference>
<evidence type="ECO:0000256" key="3">
    <source>
        <dbReference type="PROSITE-ProRule" id="PRU00023"/>
    </source>
</evidence>
<dbReference type="PANTHER" id="PTHR24173:SF74">
    <property type="entry name" value="ANKYRIN REPEAT DOMAIN-CONTAINING PROTEIN 16"/>
    <property type="match status" value="1"/>
</dbReference>
<dbReference type="EMBL" id="JADOXO010000269">
    <property type="protein sequence ID" value="KAF9807575.1"/>
    <property type="molecule type" value="Genomic_DNA"/>
</dbReference>
<evidence type="ECO:0000313" key="7">
    <source>
        <dbReference type="Proteomes" id="UP000639403"/>
    </source>
</evidence>
<evidence type="ECO:0000256" key="1">
    <source>
        <dbReference type="ARBA" id="ARBA00022737"/>
    </source>
</evidence>
<feature type="compositionally biased region" description="Basic residues" evidence="4">
    <location>
        <begin position="349"/>
        <end position="366"/>
    </location>
</feature>
<dbReference type="Gene3D" id="1.25.40.20">
    <property type="entry name" value="Ankyrin repeat-containing domain"/>
    <property type="match status" value="1"/>
</dbReference>
<dbReference type="InterPro" id="IPR013783">
    <property type="entry name" value="Ig-like_fold"/>
</dbReference>
<feature type="repeat" description="ANK" evidence="3">
    <location>
        <begin position="234"/>
        <end position="266"/>
    </location>
</feature>
<organism evidence="6 7">
    <name type="scientific">Rhodonia placenta</name>
    <dbReference type="NCBI Taxonomy" id="104341"/>
    <lineage>
        <taxon>Eukaryota</taxon>
        <taxon>Fungi</taxon>
        <taxon>Dikarya</taxon>
        <taxon>Basidiomycota</taxon>
        <taxon>Agaricomycotina</taxon>
        <taxon>Agaricomycetes</taxon>
        <taxon>Polyporales</taxon>
        <taxon>Adustoporiaceae</taxon>
        <taxon>Rhodonia</taxon>
    </lineage>
</organism>
<feature type="region of interest" description="Disordered" evidence="4">
    <location>
        <begin position="332"/>
        <end position="398"/>
    </location>
</feature>
<name>A0A8H7TZP0_9APHY</name>
<evidence type="ECO:0000256" key="2">
    <source>
        <dbReference type="ARBA" id="ARBA00023043"/>
    </source>
</evidence>
<keyword evidence="1" id="KW-0677">Repeat</keyword>
<evidence type="ECO:0000313" key="6">
    <source>
        <dbReference type="EMBL" id="KAF9807575.1"/>
    </source>
</evidence>
<dbReference type="PROSITE" id="PS50297">
    <property type="entry name" value="ANK_REP_REGION"/>
    <property type="match status" value="1"/>
</dbReference>
<reference evidence="6" key="2">
    <citation type="journal article" name="Front. Microbiol.">
        <title>Degradative Capacity of Two Strains of Rhodonia placenta: From Phenotype to Genotype.</title>
        <authorList>
            <person name="Kolle M."/>
            <person name="Horta M.A.C."/>
            <person name="Nowrousian M."/>
            <person name="Ohm R.A."/>
            <person name="Benz J.P."/>
            <person name="Pilgard A."/>
        </authorList>
    </citation>
    <scope>NUCLEOTIDE SEQUENCE</scope>
    <source>
        <strain evidence="6">FPRL280</strain>
    </source>
</reference>
<dbReference type="Pfam" id="PF01833">
    <property type="entry name" value="TIG"/>
    <property type="match status" value="1"/>
</dbReference>
<dbReference type="PANTHER" id="PTHR24173">
    <property type="entry name" value="ANKYRIN REPEAT CONTAINING"/>
    <property type="match status" value="1"/>
</dbReference>
<feature type="compositionally biased region" description="Acidic residues" evidence="4">
    <location>
        <begin position="332"/>
        <end position="344"/>
    </location>
</feature>
<dbReference type="InterPro" id="IPR002110">
    <property type="entry name" value="Ankyrin_rpt"/>
</dbReference>
<dbReference type="InterPro" id="IPR014756">
    <property type="entry name" value="Ig_E-set"/>
</dbReference>
<dbReference type="Pfam" id="PF12796">
    <property type="entry name" value="Ank_2"/>
    <property type="match status" value="1"/>
</dbReference>
<dbReference type="Proteomes" id="UP000639403">
    <property type="component" value="Unassembled WGS sequence"/>
</dbReference>
<dbReference type="CDD" id="cd00102">
    <property type="entry name" value="IPT"/>
    <property type="match status" value="1"/>
</dbReference>
<feature type="compositionally biased region" description="Basic and acidic residues" evidence="4">
    <location>
        <begin position="370"/>
        <end position="398"/>
    </location>
</feature>
<dbReference type="SUPFAM" id="SSF48403">
    <property type="entry name" value="Ankyrin repeat"/>
    <property type="match status" value="1"/>
</dbReference>
<reference evidence="6" key="1">
    <citation type="submission" date="2020-11" db="EMBL/GenBank/DDBJ databases">
        <authorList>
            <person name="Koelle M."/>
            <person name="Horta M.A.C."/>
            <person name="Nowrousian M."/>
            <person name="Ohm R.A."/>
            <person name="Benz P."/>
            <person name="Pilgard A."/>
        </authorList>
    </citation>
    <scope>NUCLEOTIDE SEQUENCE</scope>
    <source>
        <strain evidence="6">FPRL280</strain>
    </source>
</reference>
<dbReference type="InterPro" id="IPR002909">
    <property type="entry name" value="IPT_dom"/>
</dbReference>
<dbReference type="Gene3D" id="2.60.40.10">
    <property type="entry name" value="Immunoglobulins"/>
    <property type="match status" value="1"/>
</dbReference>
<feature type="domain" description="IPT/TIG" evidence="5">
    <location>
        <begin position="49"/>
        <end position="101"/>
    </location>
</feature>
<feature type="region of interest" description="Disordered" evidence="4">
    <location>
        <begin position="508"/>
        <end position="536"/>
    </location>
</feature>
<dbReference type="AlphaFoldDB" id="A0A8H7TZP0"/>
<dbReference type="InterPro" id="IPR036770">
    <property type="entry name" value="Ankyrin_rpt-contain_sf"/>
</dbReference>
<gene>
    <name evidence="6" type="ORF">IEO21_08158</name>
</gene>
<protein>
    <recommendedName>
        <fullName evidence="5">IPT/TIG domain-containing protein</fullName>
    </recommendedName>
</protein>
<dbReference type="PROSITE" id="PS50088">
    <property type="entry name" value="ANK_REPEAT"/>
    <property type="match status" value="2"/>
</dbReference>